<accession>A0A9P5ECE4</accession>
<evidence type="ECO:0000313" key="1">
    <source>
        <dbReference type="EMBL" id="KAF4495893.1"/>
    </source>
</evidence>
<comment type="caution">
    <text evidence="1">The sequence shown here is derived from an EMBL/GenBank/DDBJ whole genome shotgun (WGS) entry which is preliminary data.</text>
</comment>
<protein>
    <submittedName>
        <fullName evidence="1">Uncharacterized protein</fullName>
    </submittedName>
</protein>
<organism evidence="1 2">
    <name type="scientific">Fusarium agapanthi</name>
    <dbReference type="NCBI Taxonomy" id="1803897"/>
    <lineage>
        <taxon>Eukaryota</taxon>
        <taxon>Fungi</taxon>
        <taxon>Dikarya</taxon>
        <taxon>Ascomycota</taxon>
        <taxon>Pezizomycotina</taxon>
        <taxon>Sordariomycetes</taxon>
        <taxon>Hypocreomycetidae</taxon>
        <taxon>Hypocreales</taxon>
        <taxon>Nectriaceae</taxon>
        <taxon>Fusarium</taxon>
        <taxon>Fusarium fujikuroi species complex</taxon>
    </lineage>
</organism>
<dbReference type="OrthoDB" id="5105861at2759"/>
<evidence type="ECO:0000313" key="2">
    <source>
        <dbReference type="Proteomes" id="UP000737391"/>
    </source>
</evidence>
<dbReference type="EMBL" id="LUFC02000598">
    <property type="protein sequence ID" value="KAF4495893.1"/>
    <property type="molecule type" value="Genomic_DNA"/>
</dbReference>
<sequence>MPHFRLAHFEYAGESTGDSISSADWDSDFVYGVVSRFMLGPLDELLESMMPLVDDCKLDHRSKADPGYTNPEQSLKDQIDDLLAILRDIRSFVMHVFPGAGRVIIVSLFSLLQKRISTPCALAGAFATHVRAQIDVGSPVHTF</sequence>
<reference evidence="1" key="1">
    <citation type="submission" date="2020-01" db="EMBL/GenBank/DDBJ databases">
        <title>Identification and distribution of gene clusters putatively required for synthesis of sphingolipid metabolism inhibitors in phylogenetically diverse species of the filamentous fungus Fusarium.</title>
        <authorList>
            <person name="Kim H.-S."/>
            <person name="Busman M."/>
            <person name="Brown D.W."/>
            <person name="Divon H."/>
            <person name="Uhlig S."/>
            <person name="Proctor R.H."/>
        </authorList>
    </citation>
    <scope>NUCLEOTIDE SEQUENCE</scope>
    <source>
        <strain evidence="1">NRRL 31653</strain>
    </source>
</reference>
<keyword evidence="2" id="KW-1185">Reference proteome</keyword>
<dbReference type="Proteomes" id="UP000737391">
    <property type="component" value="Unassembled WGS sequence"/>
</dbReference>
<gene>
    <name evidence="1" type="ORF">FAGAP_7970</name>
</gene>
<name>A0A9P5ECE4_9HYPO</name>
<proteinExistence type="predicted"/>
<dbReference type="AlphaFoldDB" id="A0A9P5ECE4"/>